<dbReference type="Proteomes" id="UP000594468">
    <property type="component" value="Chromosome"/>
</dbReference>
<sequence>MNTTEQPIFTALADPMRRQLLMNLAKSSPKTATQFAQEYPITRQGILKHLNILEEAGLVAVHQKGREKRYTLTPEPLSELQLWVRELEAIWDERLLRLKNFIENDTTDE</sequence>
<protein>
    <submittedName>
        <fullName evidence="2">Helix-turn-helix transcriptional regulator</fullName>
    </submittedName>
</protein>
<keyword evidence="3" id="KW-1185">Reference proteome</keyword>
<dbReference type="PANTHER" id="PTHR38600:SF2">
    <property type="entry name" value="SLL0088 PROTEIN"/>
    <property type="match status" value="1"/>
</dbReference>
<dbReference type="Pfam" id="PF12840">
    <property type="entry name" value="HTH_20"/>
    <property type="match status" value="1"/>
</dbReference>
<dbReference type="RefSeq" id="WP_195172257.1">
    <property type="nucleotide sequence ID" value="NZ_CP062983.1"/>
</dbReference>
<proteinExistence type="predicted"/>
<organism evidence="2 3">
    <name type="scientific">Phototrophicus methaneseepsis</name>
    <dbReference type="NCBI Taxonomy" id="2710758"/>
    <lineage>
        <taxon>Bacteria</taxon>
        <taxon>Bacillati</taxon>
        <taxon>Chloroflexota</taxon>
        <taxon>Candidatus Thermofontia</taxon>
        <taxon>Phototrophicales</taxon>
        <taxon>Phototrophicaceae</taxon>
        <taxon>Phototrophicus</taxon>
    </lineage>
</organism>
<accession>A0A7S8IGM2</accession>
<evidence type="ECO:0000313" key="2">
    <source>
        <dbReference type="EMBL" id="QPC84193.1"/>
    </source>
</evidence>
<dbReference type="InterPro" id="IPR011991">
    <property type="entry name" value="ArsR-like_HTH"/>
</dbReference>
<dbReference type="InterPro" id="IPR036390">
    <property type="entry name" value="WH_DNA-bd_sf"/>
</dbReference>
<dbReference type="SMART" id="SM00418">
    <property type="entry name" value="HTH_ARSR"/>
    <property type="match status" value="1"/>
</dbReference>
<gene>
    <name evidence="2" type="ORF">G4Y79_07420</name>
</gene>
<feature type="domain" description="HTH arsR-type" evidence="1">
    <location>
        <begin position="1"/>
        <end position="92"/>
    </location>
</feature>
<dbReference type="PRINTS" id="PR00778">
    <property type="entry name" value="HTHARSR"/>
</dbReference>
<dbReference type="KEGG" id="pmet:G4Y79_07420"/>
<dbReference type="SUPFAM" id="SSF46785">
    <property type="entry name" value="Winged helix' DNA-binding domain"/>
    <property type="match status" value="1"/>
</dbReference>
<dbReference type="Gene3D" id="1.10.10.10">
    <property type="entry name" value="Winged helix-like DNA-binding domain superfamily/Winged helix DNA-binding domain"/>
    <property type="match status" value="1"/>
</dbReference>
<dbReference type="PROSITE" id="PS50987">
    <property type="entry name" value="HTH_ARSR_2"/>
    <property type="match status" value="1"/>
</dbReference>
<dbReference type="InterPro" id="IPR001845">
    <property type="entry name" value="HTH_ArsR_DNA-bd_dom"/>
</dbReference>
<evidence type="ECO:0000313" key="3">
    <source>
        <dbReference type="Proteomes" id="UP000594468"/>
    </source>
</evidence>
<dbReference type="NCBIfam" id="NF033788">
    <property type="entry name" value="HTH_metalloreg"/>
    <property type="match status" value="1"/>
</dbReference>
<dbReference type="CDD" id="cd00090">
    <property type="entry name" value="HTH_ARSR"/>
    <property type="match status" value="1"/>
</dbReference>
<dbReference type="PANTHER" id="PTHR38600">
    <property type="entry name" value="TRANSCRIPTIONAL REGULATORY PROTEIN"/>
    <property type="match status" value="1"/>
</dbReference>
<dbReference type="InterPro" id="IPR036388">
    <property type="entry name" value="WH-like_DNA-bd_sf"/>
</dbReference>
<dbReference type="AlphaFoldDB" id="A0A7S8IGM2"/>
<dbReference type="GO" id="GO:0003700">
    <property type="term" value="F:DNA-binding transcription factor activity"/>
    <property type="evidence" value="ECO:0007669"/>
    <property type="project" value="InterPro"/>
</dbReference>
<evidence type="ECO:0000259" key="1">
    <source>
        <dbReference type="PROSITE" id="PS50987"/>
    </source>
</evidence>
<reference evidence="2 3" key="1">
    <citation type="submission" date="2020-02" db="EMBL/GenBank/DDBJ databases">
        <authorList>
            <person name="Zheng R.K."/>
            <person name="Sun C.M."/>
        </authorList>
    </citation>
    <scope>NUCLEOTIDE SEQUENCE [LARGE SCALE GENOMIC DNA]</scope>
    <source>
        <strain evidence="3">rifampicinis</strain>
    </source>
</reference>
<name>A0A7S8IGM2_9CHLR</name>
<dbReference type="EMBL" id="CP062983">
    <property type="protein sequence ID" value="QPC84193.1"/>
    <property type="molecule type" value="Genomic_DNA"/>
</dbReference>